<organism evidence="1 2">
    <name type="scientific">Methanothrix thermoacetophila (strain DSM 6194 / JCM 14653 / NBRC 101360 / PT)</name>
    <name type="common">Methanosaeta thermophila</name>
    <dbReference type="NCBI Taxonomy" id="349307"/>
    <lineage>
        <taxon>Archaea</taxon>
        <taxon>Methanobacteriati</taxon>
        <taxon>Methanobacteriota</taxon>
        <taxon>Stenosarchaea group</taxon>
        <taxon>Methanomicrobia</taxon>
        <taxon>Methanotrichales</taxon>
        <taxon>Methanotrichaceae</taxon>
        <taxon>Methanothrix</taxon>
    </lineage>
</organism>
<evidence type="ECO:0008006" key="3">
    <source>
        <dbReference type="Google" id="ProtNLM"/>
    </source>
</evidence>
<dbReference type="AlphaFoldDB" id="A0B5W7"/>
<dbReference type="KEGG" id="mtp:Mthe_0296"/>
<dbReference type="OrthoDB" id="36243at2157"/>
<dbReference type="EMBL" id="CP000477">
    <property type="protein sequence ID" value="ABK14091.1"/>
    <property type="molecule type" value="Genomic_DNA"/>
</dbReference>
<dbReference type="InterPro" id="IPR011050">
    <property type="entry name" value="Pectin_lyase_fold/virulence"/>
</dbReference>
<keyword evidence="2" id="KW-1185">Reference proteome</keyword>
<dbReference type="STRING" id="349307.Mthe_0296"/>
<dbReference type="Gene3D" id="2.160.20.10">
    <property type="entry name" value="Single-stranded right-handed beta-helix, Pectin lyase-like"/>
    <property type="match status" value="1"/>
</dbReference>
<dbReference type="SUPFAM" id="SSF51126">
    <property type="entry name" value="Pectin lyase-like"/>
    <property type="match status" value="1"/>
</dbReference>
<dbReference type="InterPro" id="IPR012334">
    <property type="entry name" value="Pectin_lyas_fold"/>
</dbReference>
<dbReference type="HOGENOM" id="CLU_494890_0_0_2"/>
<dbReference type="Proteomes" id="UP000000674">
    <property type="component" value="Chromosome"/>
</dbReference>
<evidence type="ECO:0000313" key="1">
    <source>
        <dbReference type="EMBL" id="ABK14091.1"/>
    </source>
</evidence>
<gene>
    <name evidence="1" type="ordered locus">Mthe_0296</name>
</gene>
<reference evidence="1 2" key="1">
    <citation type="submission" date="2006-10" db="EMBL/GenBank/DDBJ databases">
        <title>Complete sequence of Methanosaeta thermophila PT.</title>
        <authorList>
            <consortium name="US DOE Joint Genome Institute"/>
            <person name="Copeland A."/>
            <person name="Lucas S."/>
            <person name="Lapidus A."/>
            <person name="Barry K."/>
            <person name="Detter J.C."/>
            <person name="Glavina del Rio T."/>
            <person name="Hammon N."/>
            <person name="Israni S."/>
            <person name="Pitluck S."/>
            <person name="Chain P."/>
            <person name="Malfatti S."/>
            <person name="Shin M."/>
            <person name="Vergez L."/>
            <person name="Schmutz J."/>
            <person name="Larimer F."/>
            <person name="Land M."/>
            <person name="Hauser L."/>
            <person name="Kyrpides N."/>
            <person name="Kim E."/>
            <person name="Smith K.S."/>
            <person name="Ingram-Smith C."/>
            <person name="Richardson P."/>
        </authorList>
    </citation>
    <scope>NUCLEOTIDE SEQUENCE [LARGE SCALE GENOMIC DNA]</scope>
    <source>
        <strain evidence="2">DSM 6194 / JCM 14653 / NBRC 101360 / PT</strain>
    </source>
</reference>
<dbReference type="RefSeq" id="WP_011695490.1">
    <property type="nucleotide sequence ID" value="NC_008553.1"/>
</dbReference>
<proteinExistence type="predicted"/>
<evidence type="ECO:0000313" key="2">
    <source>
        <dbReference type="Proteomes" id="UP000000674"/>
    </source>
</evidence>
<name>A0B5W7_METTP</name>
<accession>A0B5W7</accession>
<protein>
    <recommendedName>
        <fullName evidence="3">DUF1565 domain-containing protein</fullName>
    </recommendedName>
</protein>
<dbReference type="GeneID" id="4462808"/>
<sequence>MISRRGVSSILPLWLAVLILIASADAATYTVCPSGCSKSSIQDAINNASPGDTIVVYSGTYNENVVVDKTLKLVGINNPTINAANPSGNAVSITGSGVVLTGFTITGASTGNGIDVSNTSPLIFYNNIEGNGVGLRNTLTSTILSRVCFWGEGGVGMDKGKPVSPNNIVLGSVDYAPWLTARTINGKITKASPVVFDNPDAGIRVELSGIVYSGTIMGSAAYMPGEEPYDASKLPAIPIRYLDVILTGNPGGEATITATYADADLAYVAENSLNLYVWDGSNWIAATDTAVNAAENRVSGKFSASLLTGSPIALAGKDYSVTIEPASSPVPYATKPVLTTLQVESIWDLLTAEYRIDGGDWNIISTGIYAKSWYYPGWSITDDEWASLGPGSHVITFRFTRAGAPNITETWLFVKSMDTNLVRLITPNGGEVLKRQIPVTITWTMPSSASVSGVVLSYSTDGGKTYPHTIASIMGPATSFTWRPPNIATTQARVKVTVIYETGAEASDTSDGDFTIQKGYSFTAWRPDFGGYYTSFRAWLKPPYSFRAGW</sequence>